<accession>A0ABQ5YPW2</accession>
<evidence type="ECO:0000313" key="4">
    <source>
        <dbReference type="Proteomes" id="UP001156706"/>
    </source>
</evidence>
<reference evidence="4" key="1">
    <citation type="journal article" date="2019" name="Int. J. Syst. Evol. Microbiol.">
        <title>The Global Catalogue of Microorganisms (GCM) 10K type strain sequencing project: providing services to taxonomists for standard genome sequencing and annotation.</title>
        <authorList>
            <consortium name="The Broad Institute Genomics Platform"/>
            <consortium name="The Broad Institute Genome Sequencing Center for Infectious Disease"/>
            <person name="Wu L."/>
            <person name="Ma J."/>
        </authorList>
    </citation>
    <scope>NUCLEOTIDE SEQUENCE [LARGE SCALE GENOMIC DNA]</scope>
    <source>
        <strain evidence="4">NBRC 110044</strain>
    </source>
</reference>
<dbReference type="SUPFAM" id="SSF52038">
    <property type="entry name" value="Barstar-related"/>
    <property type="match status" value="1"/>
</dbReference>
<proteinExistence type="inferred from homology"/>
<dbReference type="Gene3D" id="3.30.370.10">
    <property type="entry name" value="Barstar-like"/>
    <property type="match status" value="1"/>
</dbReference>
<dbReference type="CDD" id="cd05140">
    <property type="entry name" value="Barstar_AU1054-like"/>
    <property type="match status" value="1"/>
</dbReference>
<gene>
    <name evidence="3" type="ORF">GCM10007907_37440</name>
</gene>
<keyword evidence="4" id="KW-1185">Reference proteome</keyword>
<dbReference type="RefSeq" id="WP_284198023.1">
    <property type="nucleotide sequence ID" value="NZ_BSOG01000006.1"/>
</dbReference>
<name>A0ABQ5YPW2_9NEIS</name>
<evidence type="ECO:0000256" key="1">
    <source>
        <dbReference type="ARBA" id="ARBA00006845"/>
    </source>
</evidence>
<feature type="domain" description="Barstar (barnase inhibitor)" evidence="2">
    <location>
        <begin position="6"/>
        <end position="84"/>
    </location>
</feature>
<comment type="caution">
    <text evidence="3">The sequence shown here is derived from an EMBL/GenBank/DDBJ whole genome shotgun (WGS) entry which is preliminary data.</text>
</comment>
<sequence>MARATLIDIDLHSVATANELHQLLMESLDFPGWYGCNWDAFWDAITGLVEMPEALRLVGWAAFETRMPDEAKLIRECLGEMAAQFPLLAPKVDYLSADDWLSIYPSSCN</sequence>
<dbReference type="Pfam" id="PF01337">
    <property type="entry name" value="Barstar"/>
    <property type="match status" value="1"/>
</dbReference>
<comment type="similarity">
    <text evidence="1">Belongs to the barstar family.</text>
</comment>
<dbReference type="Proteomes" id="UP001156706">
    <property type="component" value="Unassembled WGS sequence"/>
</dbReference>
<evidence type="ECO:0000259" key="2">
    <source>
        <dbReference type="Pfam" id="PF01337"/>
    </source>
</evidence>
<dbReference type="InterPro" id="IPR000468">
    <property type="entry name" value="Barstar"/>
</dbReference>
<dbReference type="EMBL" id="BSOG01000006">
    <property type="protein sequence ID" value="GLR14954.1"/>
    <property type="molecule type" value="Genomic_DNA"/>
</dbReference>
<dbReference type="InterPro" id="IPR035905">
    <property type="entry name" value="Barstar-like_sf"/>
</dbReference>
<protein>
    <recommendedName>
        <fullName evidence="2">Barstar (barnase inhibitor) domain-containing protein</fullName>
    </recommendedName>
</protein>
<evidence type="ECO:0000313" key="3">
    <source>
        <dbReference type="EMBL" id="GLR14954.1"/>
    </source>
</evidence>
<organism evidence="3 4">
    <name type="scientific">Chitinimonas prasina</name>
    <dbReference type="NCBI Taxonomy" id="1434937"/>
    <lineage>
        <taxon>Bacteria</taxon>
        <taxon>Pseudomonadati</taxon>
        <taxon>Pseudomonadota</taxon>
        <taxon>Betaproteobacteria</taxon>
        <taxon>Neisseriales</taxon>
        <taxon>Chitinibacteraceae</taxon>
        <taxon>Chitinimonas</taxon>
    </lineage>
</organism>